<keyword evidence="1" id="KW-0675">Receptor</keyword>
<dbReference type="GO" id="GO:0016301">
    <property type="term" value="F:kinase activity"/>
    <property type="evidence" value="ECO:0007669"/>
    <property type="project" value="UniProtKB-KW"/>
</dbReference>
<gene>
    <name evidence="1" type="ORF">F511_20887</name>
</gene>
<proteinExistence type="predicted"/>
<dbReference type="EMBL" id="KQ988444">
    <property type="protein sequence ID" value="KZV55822.1"/>
    <property type="molecule type" value="Genomic_DNA"/>
</dbReference>
<accession>A0A2Z7DEM7</accession>
<keyword evidence="2" id="KW-1185">Reference proteome</keyword>
<sequence>MQHTIINAMKCMRAIKDRIARPVYQLEIISISLYTRTVYQSGKSSVRDLQSPSAHHSSVVDTRIQFSSPENCSGQLDEENPSVQISSGLLVQDKKGIPSPVMDLIDVVYRNLP</sequence>
<evidence type="ECO:0000313" key="1">
    <source>
        <dbReference type="EMBL" id="KZV55822.1"/>
    </source>
</evidence>
<keyword evidence="1" id="KW-0808">Transferase</keyword>
<reference evidence="1 2" key="1">
    <citation type="journal article" date="2015" name="Proc. Natl. Acad. Sci. U.S.A.">
        <title>The resurrection genome of Boea hygrometrica: A blueprint for survival of dehydration.</title>
        <authorList>
            <person name="Xiao L."/>
            <person name="Yang G."/>
            <person name="Zhang L."/>
            <person name="Yang X."/>
            <person name="Zhao S."/>
            <person name="Ji Z."/>
            <person name="Zhou Q."/>
            <person name="Hu M."/>
            <person name="Wang Y."/>
            <person name="Chen M."/>
            <person name="Xu Y."/>
            <person name="Jin H."/>
            <person name="Xiao X."/>
            <person name="Hu G."/>
            <person name="Bao F."/>
            <person name="Hu Y."/>
            <person name="Wan P."/>
            <person name="Li L."/>
            <person name="Deng X."/>
            <person name="Kuang T."/>
            <person name="Xiang C."/>
            <person name="Zhu J.K."/>
            <person name="Oliver M.J."/>
            <person name="He Y."/>
        </authorList>
    </citation>
    <scope>NUCLEOTIDE SEQUENCE [LARGE SCALE GENOMIC DNA]</scope>
    <source>
        <strain evidence="2">cv. XS01</strain>
    </source>
</reference>
<dbReference type="Proteomes" id="UP000250235">
    <property type="component" value="Unassembled WGS sequence"/>
</dbReference>
<evidence type="ECO:0000313" key="2">
    <source>
        <dbReference type="Proteomes" id="UP000250235"/>
    </source>
</evidence>
<keyword evidence="1" id="KW-0418">Kinase</keyword>
<protein>
    <submittedName>
        <fullName evidence="1">Putative receptor-like protein kinase</fullName>
    </submittedName>
</protein>
<organism evidence="1 2">
    <name type="scientific">Dorcoceras hygrometricum</name>
    <dbReference type="NCBI Taxonomy" id="472368"/>
    <lineage>
        <taxon>Eukaryota</taxon>
        <taxon>Viridiplantae</taxon>
        <taxon>Streptophyta</taxon>
        <taxon>Embryophyta</taxon>
        <taxon>Tracheophyta</taxon>
        <taxon>Spermatophyta</taxon>
        <taxon>Magnoliopsida</taxon>
        <taxon>eudicotyledons</taxon>
        <taxon>Gunneridae</taxon>
        <taxon>Pentapetalae</taxon>
        <taxon>asterids</taxon>
        <taxon>lamiids</taxon>
        <taxon>Lamiales</taxon>
        <taxon>Gesneriaceae</taxon>
        <taxon>Didymocarpoideae</taxon>
        <taxon>Trichosporeae</taxon>
        <taxon>Loxocarpinae</taxon>
        <taxon>Dorcoceras</taxon>
    </lineage>
</organism>
<name>A0A2Z7DEM7_9LAMI</name>
<dbReference type="AlphaFoldDB" id="A0A2Z7DEM7"/>